<gene>
    <name evidence="2" type="ORF">C2G38_2225126</name>
</gene>
<reference evidence="2 3" key="1">
    <citation type="submission" date="2018-06" db="EMBL/GenBank/DDBJ databases">
        <title>Comparative genomics reveals the genomic features of Rhizophagus irregularis, R. cerebriforme, R. diaphanum and Gigaspora rosea, and their symbiotic lifestyle signature.</title>
        <authorList>
            <person name="Morin E."/>
            <person name="San Clemente H."/>
            <person name="Chen E.C.H."/>
            <person name="De La Providencia I."/>
            <person name="Hainaut M."/>
            <person name="Kuo A."/>
            <person name="Kohler A."/>
            <person name="Murat C."/>
            <person name="Tang N."/>
            <person name="Roy S."/>
            <person name="Loubradou J."/>
            <person name="Henrissat B."/>
            <person name="Grigoriev I.V."/>
            <person name="Corradi N."/>
            <person name="Roux C."/>
            <person name="Martin F.M."/>
        </authorList>
    </citation>
    <scope>NUCLEOTIDE SEQUENCE [LARGE SCALE GENOMIC DNA]</scope>
    <source>
        <strain evidence="2 3">DAOM 194757</strain>
    </source>
</reference>
<comment type="caution">
    <text evidence="2">The sequence shown here is derived from an EMBL/GenBank/DDBJ whole genome shotgun (WGS) entry which is preliminary data.</text>
</comment>
<proteinExistence type="predicted"/>
<dbReference type="EMBL" id="QKWP01002417">
    <property type="protein sequence ID" value="RIB03408.1"/>
    <property type="molecule type" value="Genomic_DNA"/>
</dbReference>
<name>A0A397U2P0_9GLOM</name>
<accession>A0A397U2P0</accession>
<evidence type="ECO:0000313" key="3">
    <source>
        <dbReference type="Proteomes" id="UP000266673"/>
    </source>
</evidence>
<dbReference type="Proteomes" id="UP000266673">
    <property type="component" value="Unassembled WGS sequence"/>
</dbReference>
<protein>
    <submittedName>
        <fullName evidence="2">Uncharacterized protein</fullName>
    </submittedName>
</protein>
<feature type="compositionally biased region" description="Polar residues" evidence="1">
    <location>
        <begin position="46"/>
        <end position="56"/>
    </location>
</feature>
<feature type="region of interest" description="Disordered" evidence="1">
    <location>
        <begin position="23"/>
        <end position="64"/>
    </location>
</feature>
<evidence type="ECO:0000313" key="2">
    <source>
        <dbReference type="EMBL" id="RIB03408.1"/>
    </source>
</evidence>
<sequence length="64" mass="7158">MANRKSKSSKEFNNQLDIIEEQYFKKRRKPGPFASASTSSNANTSPVNLTNLTDQIRGNRPASD</sequence>
<feature type="compositionally biased region" description="Low complexity" evidence="1">
    <location>
        <begin position="34"/>
        <end position="45"/>
    </location>
</feature>
<keyword evidence="3" id="KW-1185">Reference proteome</keyword>
<dbReference type="AlphaFoldDB" id="A0A397U2P0"/>
<evidence type="ECO:0000256" key="1">
    <source>
        <dbReference type="SAM" id="MobiDB-lite"/>
    </source>
</evidence>
<organism evidence="2 3">
    <name type="scientific">Gigaspora rosea</name>
    <dbReference type="NCBI Taxonomy" id="44941"/>
    <lineage>
        <taxon>Eukaryota</taxon>
        <taxon>Fungi</taxon>
        <taxon>Fungi incertae sedis</taxon>
        <taxon>Mucoromycota</taxon>
        <taxon>Glomeromycotina</taxon>
        <taxon>Glomeromycetes</taxon>
        <taxon>Diversisporales</taxon>
        <taxon>Gigasporaceae</taxon>
        <taxon>Gigaspora</taxon>
    </lineage>
</organism>